<reference evidence="12" key="2">
    <citation type="journal article" name="BMC Genomics">
        <title>New genome assemblies reveal patterns of domestication and adaptation across Brettanomyces (Dekkera) species.</title>
        <authorList>
            <person name="Roach M.J."/>
            <person name="Borneman A.R."/>
        </authorList>
    </citation>
    <scope>NUCLEOTIDE SEQUENCE</scope>
    <source>
        <strain evidence="12">UCD 2041</strain>
    </source>
</reference>
<keyword evidence="2 10" id="KW-0158">Chromosome</keyword>
<gene>
    <name evidence="12" type="ORF">BRETT_003617</name>
</gene>
<keyword evidence="3 10" id="KW-0132">Cell division</keyword>
<comment type="function">
    <text evidence="10">Acts as a component of the essential kinetochore-associated NDC80 complex, which is required for chromosome segregation and spindle checkpoint activity.</text>
</comment>
<evidence type="ECO:0000256" key="9">
    <source>
        <dbReference type="ARBA" id="ARBA00023328"/>
    </source>
</evidence>
<protein>
    <recommendedName>
        <fullName evidence="10">Kinetochore protein Spc24</fullName>
    </recommendedName>
</protein>
<dbReference type="InterPro" id="IPR013252">
    <property type="entry name" value="Ndc80_Spc24"/>
</dbReference>
<evidence type="ECO:0000256" key="3">
    <source>
        <dbReference type="ARBA" id="ARBA00022618"/>
    </source>
</evidence>
<evidence type="ECO:0000256" key="5">
    <source>
        <dbReference type="ARBA" id="ARBA00022838"/>
    </source>
</evidence>
<comment type="subunit">
    <text evidence="10">Component of the NDC80 complex.</text>
</comment>
<evidence type="ECO:0000313" key="13">
    <source>
        <dbReference type="Proteomes" id="UP000663131"/>
    </source>
</evidence>
<dbReference type="GO" id="GO:0008017">
    <property type="term" value="F:microtubule binding"/>
    <property type="evidence" value="ECO:0007669"/>
    <property type="project" value="TreeGrafter"/>
</dbReference>
<dbReference type="RefSeq" id="XP_041135962.1">
    <property type="nucleotide sequence ID" value="XM_041282123.1"/>
</dbReference>
<dbReference type="CDD" id="cd11565">
    <property type="entry name" value="RWD_Spc24"/>
    <property type="match status" value="1"/>
</dbReference>
<keyword evidence="7 10" id="KW-0539">Nucleus</keyword>
<dbReference type="GeneID" id="64575540"/>
<dbReference type="GO" id="GO:0007059">
    <property type="term" value="P:chromosome segregation"/>
    <property type="evidence" value="ECO:0007669"/>
    <property type="project" value="TreeGrafter"/>
</dbReference>
<dbReference type="Gene3D" id="1.20.120.330">
    <property type="entry name" value="Nucleotidyltransferases domain 2"/>
    <property type="match status" value="1"/>
</dbReference>
<dbReference type="PANTHER" id="PTHR22142">
    <property type="match status" value="1"/>
</dbReference>
<comment type="similarity">
    <text evidence="1 10">Belongs to the SPC24 family.</text>
</comment>
<evidence type="ECO:0000256" key="11">
    <source>
        <dbReference type="SAM" id="Coils"/>
    </source>
</evidence>
<dbReference type="GO" id="GO:0031262">
    <property type="term" value="C:Ndc80 complex"/>
    <property type="evidence" value="ECO:0007669"/>
    <property type="project" value="TreeGrafter"/>
</dbReference>
<keyword evidence="8 10" id="KW-0131">Cell cycle</keyword>
<evidence type="ECO:0000256" key="6">
    <source>
        <dbReference type="ARBA" id="ARBA00023054"/>
    </source>
</evidence>
<dbReference type="KEGG" id="bbrx:BRETT_003617"/>
<evidence type="ECO:0000256" key="10">
    <source>
        <dbReference type="RuleBase" id="RU368011"/>
    </source>
</evidence>
<evidence type="ECO:0000256" key="2">
    <source>
        <dbReference type="ARBA" id="ARBA00022454"/>
    </source>
</evidence>
<evidence type="ECO:0000313" key="12">
    <source>
        <dbReference type="EMBL" id="QOU19469.1"/>
    </source>
</evidence>
<evidence type="ECO:0000256" key="8">
    <source>
        <dbReference type="ARBA" id="ARBA00023306"/>
    </source>
</evidence>
<sequence>MDALKSAVLETRASFDIQNDLKLLDNIGSNLQHLNSLQSSDLKEKKDEINDLKKKLKTLSDTISELKLSPKLKKAKNDLIELENQMFKIANGLTKLNMEINSLKLTYNQDLKQLDDLEDQIQGLKVGFKSKLAESSAEPDEVSEKSKLIKLRLYESLGLKLDSGSKEILVLNKQENKTSVLKVDDSYSEYFISNYVWNNI</sequence>
<keyword evidence="9 10" id="KW-0137">Centromere</keyword>
<dbReference type="InterPro" id="IPR038066">
    <property type="entry name" value="Spc24_Fungi_globular_sf"/>
</dbReference>
<dbReference type="Gene3D" id="3.30.160.430">
    <property type="match status" value="1"/>
</dbReference>
<dbReference type="GO" id="GO:0005634">
    <property type="term" value="C:nucleus"/>
    <property type="evidence" value="ECO:0007669"/>
    <property type="project" value="UniProtKB-SubCell"/>
</dbReference>
<dbReference type="Pfam" id="PF08286">
    <property type="entry name" value="Spc24"/>
    <property type="match status" value="1"/>
</dbReference>
<dbReference type="OrthoDB" id="3344830at2759"/>
<dbReference type="GO" id="GO:0051301">
    <property type="term" value="P:cell division"/>
    <property type="evidence" value="ECO:0007669"/>
    <property type="project" value="UniProtKB-UniRule"/>
</dbReference>
<name>A0A871R1B3_DEKBR</name>
<evidence type="ECO:0000256" key="1">
    <source>
        <dbReference type="ARBA" id="ARBA00007804"/>
    </source>
</evidence>
<dbReference type="PANTHER" id="PTHR22142:SF2">
    <property type="entry name" value="KINETOCHORE PROTEIN SPC24"/>
    <property type="match status" value="1"/>
</dbReference>
<dbReference type="EMBL" id="CP063134">
    <property type="protein sequence ID" value="QOU19469.1"/>
    <property type="molecule type" value="Genomic_DNA"/>
</dbReference>
<comment type="subcellular location">
    <subcellularLocation>
        <location evidence="10">Nucleus</location>
    </subcellularLocation>
    <subcellularLocation>
        <location evidence="10">Chromosome</location>
        <location evidence="10">Centromere</location>
        <location evidence="10">Kinetochore</location>
    </subcellularLocation>
</comment>
<dbReference type="Proteomes" id="UP000663131">
    <property type="component" value="Chromosome 6"/>
</dbReference>
<keyword evidence="6 11" id="KW-0175">Coiled coil</keyword>
<proteinExistence type="inferred from homology"/>
<dbReference type="SUPFAM" id="SSF143026">
    <property type="entry name" value="Kinetochore globular domain"/>
    <property type="match status" value="1"/>
</dbReference>
<feature type="coiled-coil region" evidence="11">
    <location>
        <begin position="35"/>
        <end position="69"/>
    </location>
</feature>
<evidence type="ECO:0000256" key="7">
    <source>
        <dbReference type="ARBA" id="ARBA00023242"/>
    </source>
</evidence>
<keyword evidence="5 10" id="KW-0995">Kinetochore</keyword>
<dbReference type="AlphaFoldDB" id="A0A871R1B3"/>
<accession>A0A871R1B3</accession>
<keyword evidence="4 10" id="KW-0498">Mitosis</keyword>
<evidence type="ECO:0000256" key="4">
    <source>
        <dbReference type="ARBA" id="ARBA00022776"/>
    </source>
</evidence>
<reference evidence="12" key="1">
    <citation type="submission" date="2020-10" db="EMBL/GenBank/DDBJ databases">
        <authorList>
            <person name="Palmer J.M."/>
        </authorList>
    </citation>
    <scope>NUCLEOTIDE SEQUENCE</scope>
    <source>
        <strain evidence="12">UCD 2041</strain>
    </source>
</reference>
<organism evidence="12 13">
    <name type="scientific">Dekkera bruxellensis</name>
    <name type="common">Brettanomyces custersii</name>
    <dbReference type="NCBI Taxonomy" id="5007"/>
    <lineage>
        <taxon>Eukaryota</taxon>
        <taxon>Fungi</taxon>
        <taxon>Dikarya</taxon>
        <taxon>Ascomycota</taxon>
        <taxon>Saccharomycotina</taxon>
        <taxon>Pichiomycetes</taxon>
        <taxon>Pichiales</taxon>
        <taxon>Pichiaceae</taxon>
        <taxon>Brettanomyces</taxon>
    </lineage>
</organism>